<comment type="caution">
    <text evidence="1">The sequence shown here is derived from an EMBL/GenBank/DDBJ whole genome shotgun (WGS) entry which is preliminary data.</text>
</comment>
<organism evidence="1 2">
    <name type="scientific">Erwinia persicina</name>
    <dbReference type="NCBI Taxonomy" id="55211"/>
    <lineage>
        <taxon>Bacteria</taxon>
        <taxon>Pseudomonadati</taxon>
        <taxon>Pseudomonadota</taxon>
        <taxon>Gammaproteobacteria</taxon>
        <taxon>Enterobacterales</taxon>
        <taxon>Erwiniaceae</taxon>
        <taxon>Erwinia</taxon>
    </lineage>
</organism>
<dbReference type="InterPro" id="IPR054205">
    <property type="entry name" value="DUF6911"/>
</dbReference>
<sequence length="125" mass="14393">MNKLLLSWSISQKGGTKKSNCWDDIVNFLDNLRLSSGCVTVDKLDDENYLISEIQVRMEKGFYLVTFLNEKDEVMSINDLKQPDEKVLILGDYWPASQLTKDFDLVVKIFKEFFDTGNVSTDLLN</sequence>
<proteinExistence type="predicted"/>
<dbReference type="RefSeq" id="WP_137270325.1">
    <property type="nucleotide sequence ID" value="NZ_QGAC01000096.1"/>
</dbReference>
<dbReference type="Proteomes" id="UP000306393">
    <property type="component" value="Unassembled WGS sequence"/>
</dbReference>
<reference evidence="1 2" key="1">
    <citation type="journal article" date="2019" name="Sci. Rep.">
        <title>Differences in resource use lead to coexistence of seed-transmitted microbial populations.</title>
        <authorList>
            <person name="Torres-Cortes G."/>
            <person name="Garcia B.J."/>
            <person name="Compant S."/>
            <person name="Rezki S."/>
            <person name="Jones P."/>
            <person name="Preveaux A."/>
            <person name="Briand M."/>
            <person name="Roulet A."/>
            <person name="Bouchez O."/>
            <person name="Jacobson D."/>
            <person name="Barret M."/>
        </authorList>
    </citation>
    <scope>NUCLEOTIDE SEQUENCE [LARGE SCALE GENOMIC DNA]</scope>
    <source>
        <strain evidence="1 2">CFBP13511</strain>
    </source>
</reference>
<dbReference type="AlphaFoldDB" id="A0A4U3ECA1"/>
<gene>
    <name evidence="1" type="ORF">EpCFBP13511_24715</name>
</gene>
<dbReference type="EMBL" id="QGAC01000096">
    <property type="protein sequence ID" value="TKJ77431.1"/>
    <property type="molecule type" value="Genomic_DNA"/>
</dbReference>
<dbReference type="OrthoDB" id="5879449at2"/>
<evidence type="ECO:0000313" key="2">
    <source>
        <dbReference type="Proteomes" id="UP000306393"/>
    </source>
</evidence>
<protein>
    <submittedName>
        <fullName evidence="1">Uncharacterized protein</fullName>
    </submittedName>
</protein>
<dbReference type="Pfam" id="PF21852">
    <property type="entry name" value="DUF6911"/>
    <property type="match status" value="1"/>
</dbReference>
<evidence type="ECO:0000313" key="1">
    <source>
        <dbReference type="EMBL" id="TKJ77431.1"/>
    </source>
</evidence>
<accession>A0A4U3ECA1</accession>
<name>A0A4U3ECA1_9GAMM</name>